<dbReference type="GO" id="GO:0045296">
    <property type="term" value="F:cadherin binding"/>
    <property type="evidence" value="ECO:0007669"/>
    <property type="project" value="TreeGrafter"/>
</dbReference>
<accession>A0A060YUF8</accession>
<dbReference type="PROSITE" id="PS00232">
    <property type="entry name" value="CADHERIN_1"/>
    <property type="match status" value="1"/>
</dbReference>
<dbReference type="Pfam" id="PF00028">
    <property type="entry name" value="Cadherin"/>
    <property type="match status" value="1"/>
</dbReference>
<dbReference type="STRING" id="8022.A0A060YUF8"/>
<feature type="region of interest" description="Disordered" evidence="6">
    <location>
        <begin position="44"/>
        <end position="70"/>
    </location>
</feature>
<reference evidence="8" key="1">
    <citation type="journal article" date="2014" name="Nat. Commun.">
        <title>The rainbow trout genome provides novel insights into evolution after whole-genome duplication in vertebrates.</title>
        <authorList>
            <person name="Berthelot C."/>
            <person name="Brunet F."/>
            <person name="Chalopin D."/>
            <person name="Juanchich A."/>
            <person name="Bernard M."/>
            <person name="Noel B."/>
            <person name="Bento P."/>
            <person name="Da Silva C."/>
            <person name="Labadie K."/>
            <person name="Alberti A."/>
            <person name="Aury J.M."/>
            <person name="Louis A."/>
            <person name="Dehais P."/>
            <person name="Bardou P."/>
            <person name="Montfort J."/>
            <person name="Klopp C."/>
            <person name="Cabau C."/>
            <person name="Gaspin C."/>
            <person name="Thorgaard G.H."/>
            <person name="Boussaha M."/>
            <person name="Quillet E."/>
            <person name="Guyomard R."/>
            <person name="Galiana D."/>
            <person name="Bobe J."/>
            <person name="Volff J.N."/>
            <person name="Genet C."/>
            <person name="Wincker P."/>
            <person name="Jaillon O."/>
            <person name="Roest Crollius H."/>
            <person name="Guiguen Y."/>
        </authorList>
    </citation>
    <scope>NUCLEOTIDE SEQUENCE [LARGE SCALE GENOMIC DNA]</scope>
</reference>
<evidence type="ECO:0000256" key="1">
    <source>
        <dbReference type="ARBA" id="ARBA00004370"/>
    </source>
</evidence>
<comment type="subcellular location">
    <subcellularLocation>
        <location evidence="1">Membrane</location>
    </subcellularLocation>
</comment>
<dbReference type="GO" id="GO:0008013">
    <property type="term" value="F:beta-catenin binding"/>
    <property type="evidence" value="ECO:0007669"/>
    <property type="project" value="TreeGrafter"/>
</dbReference>
<dbReference type="GO" id="GO:0005912">
    <property type="term" value="C:adherens junction"/>
    <property type="evidence" value="ECO:0007669"/>
    <property type="project" value="TreeGrafter"/>
</dbReference>
<dbReference type="GO" id="GO:0034332">
    <property type="term" value="P:adherens junction organization"/>
    <property type="evidence" value="ECO:0007669"/>
    <property type="project" value="TreeGrafter"/>
</dbReference>
<keyword evidence="2" id="KW-0677">Repeat</keyword>
<dbReference type="GO" id="GO:0016342">
    <property type="term" value="C:catenin complex"/>
    <property type="evidence" value="ECO:0007669"/>
    <property type="project" value="TreeGrafter"/>
</dbReference>
<keyword evidence="3 5" id="KW-0106">Calcium</keyword>
<dbReference type="InterPro" id="IPR015919">
    <property type="entry name" value="Cadherin-like_sf"/>
</dbReference>
<dbReference type="GO" id="GO:0007043">
    <property type="term" value="P:cell-cell junction assembly"/>
    <property type="evidence" value="ECO:0007669"/>
    <property type="project" value="TreeGrafter"/>
</dbReference>
<evidence type="ECO:0000313" key="9">
    <source>
        <dbReference type="Proteomes" id="UP000193380"/>
    </source>
</evidence>
<dbReference type="SUPFAM" id="SSF49313">
    <property type="entry name" value="Cadherin-like"/>
    <property type="match status" value="2"/>
</dbReference>
<dbReference type="PANTHER" id="PTHR24027:SF85">
    <property type="entry name" value="CADHERIN-11"/>
    <property type="match status" value="1"/>
</dbReference>
<evidence type="ECO:0000259" key="7">
    <source>
        <dbReference type="PROSITE" id="PS50268"/>
    </source>
</evidence>
<dbReference type="PRINTS" id="PR00205">
    <property type="entry name" value="CADHERIN"/>
</dbReference>
<evidence type="ECO:0000256" key="4">
    <source>
        <dbReference type="ARBA" id="ARBA00023136"/>
    </source>
</evidence>
<dbReference type="GO" id="GO:0016477">
    <property type="term" value="P:cell migration"/>
    <property type="evidence" value="ECO:0007669"/>
    <property type="project" value="TreeGrafter"/>
</dbReference>
<dbReference type="CDD" id="cd11304">
    <property type="entry name" value="Cadherin_repeat"/>
    <property type="match status" value="2"/>
</dbReference>
<feature type="domain" description="Cadherin" evidence="7">
    <location>
        <begin position="1"/>
        <end position="45"/>
    </location>
</feature>
<evidence type="ECO:0000256" key="6">
    <source>
        <dbReference type="SAM" id="MobiDB-lite"/>
    </source>
</evidence>
<dbReference type="PaxDb" id="8022-A0A060YUF8"/>
<evidence type="ECO:0000256" key="3">
    <source>
        <dbReference type="ARBA" id="ARBA00022837"/>
    </source>
</evidence>
<organism evidence="8 9">
    <name type="scientific">Oncorhynchus mykiss</name>
    <name type="common">Rainbow trout</name>
    <name type="synonym">Salmo gairdneri</name>
    <dbReference type="NCBI Taxonomy" id="8022"/>
    <lineage>
        <taxon>Eukaryota</taxon>
        <taxon>Metazoa</taxon>
        <taxon>Chordata</taxon>
        <taxon>Craniata</taxon>
        <taxon>Vertebrata</taxon>
        <taxon>Euteleostomi</taxon>
        <taxon>Actinopterygii</taxon>
        <taxon>Neopterygii</taxon>
        <taxon>Teleostei</taxon>
        <taxon>Protacanthopterygii</taxon>
        <taxon>Salmoniformes</taxon>
        <taxon>Salmonidae</taxon>
        <taxon>Salmoninae</taxon>
        <taxon>Oncorhynchus</taxon>
    </lineage>
</organism>
<dbReference type="Proteomes" id="UP000193380">
    <property type="component" value="Unassembled WGS sequence"/>
</dbReference>
<protein>
    <recommendedName>
        <fullName evidence="7">Cadherin domain-containing protein</fullName>
    </recommendedName>
</protein>
<proteinExistence type="predicted"/>
<dbReference type="Gene3D" id="2.60.40.60">
    <property type="entry name" value="Cadherins"/>
    <property type="match status" value="2"/>
</dbReference>
<reference evidence="8" key="2">
    <citation type="submission" date="2014-03" db="EMBL/GenBank/DDBJ databases">
        <authorList>
            <person name="Genoscope - CEA"/>
        </authorList>
    </citation>
    <scope>NUCLEOTIDE SEQUENCE</scope>
</reference>
<feature type="compositionally biased region" description="Basic and acidic residues" evidence="6">
    <location>
        <begin position="55"/>
        <end position="70"/>
    </location>
</feature>
<evidence type="ECO:0000313" key="8">
    <source>
        <dbReference type="EMBL" id="CDQ95503.1"/>
    </source>
</evidence>
<dbReference type="InterPro" id="IPR039808">
    <property type="entry name" value="Cadherin"/>
</dbReference>
<dbReference type="GO" id="GO:0007156">
    <property type="term" value="P:homophilic cell adhesion via plasma membrane adhesion molecules"/>
    <property type="evidence" value="ECO:0007669"/>
    <property type="project" value="InterPro"/>
</dbReference>
<evidence type="ECO:0000256" key="2">
    <source>
        <dbReference type="ARBA" id="ARBA00022737"/>
    </source>
</evidence>
<feature type="domain" description="Cadherin" evidence="7">
    <location>
        <begin position="46"/>
        <end position="110"/>
    </location>
</feature>
<dbReference type="PANTHER" id="PTHR24027">
    <property type="entry name" value="CADHERIN-23"/>
    <property type="match status" value="1"/>
</dbReference>
<dbReference type="PROSITE" id="PS50268">
    <property type="entry name" value="CADHERIN_2"/>
    <property type="match status" value="2"/>
</dbReference>
<dbReference type="GO" id="GO:0000902">
    <property type="term" value="P:cell morphogenesis"/>
    <property type="evidence" value="ECO:0007669"/>
    <property type="project" value="TreeGrafter"/>
</dbReference>
<keyword evidence="4" id="KW-0472">Membrane</keyword>
<evidence type="ECO:0000256" key="5">
    <source>
        <dbReference type="PROSITE-ProRule" id="PRU00043"/>
    </source>
</evidence>
<dbReference type="InterPro" id="IPR020894">
    <property type="entry name" value="Cadherin_CS"/>
</dbReference>
<sequence length="114" mass="12617">MDREARQEYDVVIQAKDMGGHMGGLSGTTEVKITLTDVNDNPPKFPQSVYSMSVSEDKVSGEEVGRLKAKDPDLGENGLVSYRFIEGDGMTVFEITTDTDTREGVIKLRKVKME</sequence>
<dbReference type="GO" id="GO:0016339">
    <property type="term" value="P:calcium-dependent cell-cell adhesion via plasma membrane cell adhesion molecules"/>
    <property type="evidence" value="ECO:0007669"/>
    <property type="project" value="TreeGrafter"/>
</dbReference>
<dbReference type="GO" id="GO:0044331">
    <property type="term" value="P:cell-cell adhesion mediated by cadherin"/>
    <property type="evidence" value="ECO:0007669"/>
    <property type="project" value="TreeGrafter"/>
</dbReference>
<dbReference type="AlphaFoldDB" id="A0A060YUF8"/>
<name>A0A060YUF8_ONCMY</name>
<dbReference type="InterPro" id="IPR002126">
    <property type="entry name" value="Cadherin-like_dom"/>
</dbReference>
<gene>
    <name evidence="8" type="ORF">GSONMT00008572001</name>
</gene>
<dbReference type="EMBL" id="FR921355">
    <property type="protein sequence ID" value="CDQ95503.1"/>
    <property type="molecule type" value="Genomic_DNA"/>
</dbReference>
<dbReference type="GO" id="GO:0005509">
    <property type="term" value="F:calcium ion binding"/>
    <property type="evidence" value="ECO:0007669"/>
    <property type="project" value="UniProtKB-UniRule"/>
</dbReference>